<accession>A0A9X4QS73</accession>
<dbReference type="PANTHER" id="PTHR12631">
    <property type="entry name" value="ALPHA-L-IDURONIDASE"/>
    <property type="match status" value="1"/>
</dbReference>
<proteinExistence type="predicted"/>
<dbReference type="EMBL" id="JAPDIA010000003">
    <property type="protein sequence ID" value="MDG0809038.1"/>
    <property type="molecule type" value="Genomic_DNA"/>
</dbReference>
<name>A0A9X4QS73_9BACL</name>
<dbReference type="InterPro" id="IPR017853">
    <property type="entry name" value="GH"/>
</dbReference>
<evidence type="ECO:0000313" key="2">
    <source>
        <dbReference type="Proteomes" id="UP001153404"/>
    </source>
</evidence>
<reference evidence="1" key="1">
    <citation type="submission" date="2022-10" db="EMBL/GenBank/DDBJ databases">
        <title>Comparative genomic analysis of Cohnella hashimotonis sp. nov., isolated from the International Space Station.</title>
        <authorList>
            <person name="Simpson A."/>
            <person name="Venkateswaran K."/>
        </authorList>
    </citation>
    <scope>NUCLEOTIDE SEQUENCE</scope>
    <source>
        <strain evidence="1">DSM 28161</strain>
    </source>
</reference>
<evidence type="ECO:0008006" key="3">
    <source>
        <dbReference type="Google" id="ProtNLM"/>
    </source>
</evidence>
<dbReference type="AlphaFoldDB" id="A0A9X4QS73"/>
<dbReference type="GO" id="GO:0004553">
    <property type="term" value="F:hydrolase activity, hydrolyzing O-glycosyl compounds"/>
    <property type="evidence" value="ECO:0007669"/>
    <property type="project" value="TreeGrafter"/>
</dbReference>
<gene>
    <name evidence="1" type="ORF">OMP40_06355</name>
</gene>
<keyword evidence="2" id="KW-1185">Reference proteome</keyword>
<dbReference type="RefSeq" id="WP_277530080.1">
    <property type="nucleotide sequence ID" value="NZ_JAPDIA010000003.1"/>
</dbReference>
<comment type="caution">
    <text evidence="1">The sequence shown here is derived from an EMBL/GenBank/DDBJ whole genome shotgun (WGS) entry which is preliminary data.</text>
</comment>
<dbReference type="InterPro" id="IPR051923">
    <property type="entry name" value="Glycosyl_Hydrolase_39"/>
</dbReference>
<protein>
    <recommendedName>
        <fullName evidence="3">Asl1-like glycosyl hydrolase catalytic domain-containing protein</fullName>
    </recommendedName>
</protein>
<dbReference type="Proteomes" id="UP001153404">
    <property type="component" value="Unassembled WGS sequence"/>
</dbReference>
<evidence type="ECO:0000313" key="1">
    <source>
        <dbReference type="EMBL" id="MDG0809038.1"/>
    </source>
</evidence>
<organism evidence="1 2">
    <name type="scientific">Cohnella rhizosphaerae</name>
    <dbReference type="NCBI Taxonomy" id="1457232"/>
    <lineage>
        <taxon>Bacteria</taxon>
        <taxon>Bacillati</taxon>
        <taxon>Bacillota</taxon>
        <taxon>Bacilli</taxon>
        <taxon>Bacillales</taxon>
        <taxon>Paenibacillaceae</taxon>
        <taxon>Cohnella</taxon>
    </lineage>
</organism>
<sequence>MSEIAAGVPDPSGYFVPNETWYRDFAPGIISPNEGTVEMTVRFDKPYEEFGNWYDFLFRVIPAQEGPGNTLISAHVPPPTAKPTGSTYEQPLTFFVRNGLGTTGAYAYAQPSDLTYTAGQPFNLALAWKTGPSGYVAIYKDGVQLARQPYAIDPVQEKFMPYEFTVERGAPYNVSNLKISTRALAASELETSTASFSQGPDTSLLGDITLGQPAQTEKFETPWQASSGYSVVKPAFRNDKQVFARQDDAVYPVMTVNYGAAARTYNVAVKATDPEGVVAFTHNESVTVPADGQYRIEELPLPELAAEVGFWYLETTVSSGAGDVIVYKSAISKLPDNDVSVADGVYADYYGTHSDYKDSMSPWAKINTSATRSWEDSRVFLWQAIEPEQGQYTWEHADQYANAANEAGLDVLAVLGNPPNWASTRPPVSAIPAEGYPSSYQYIADRYVSQDILSQNGIPGAGDDWADYVYRTMKRYAGKVKYYEIGNEANFHPPYLAASFSGTEAEYFRMLQIAHEQAERVKSEYEADTGEALELYVSTSGFTPVAGTSADRQMTIDALQEPYVGYYDIFNIHGYNGTSAIKNDVLAAYQAAKVDHPGLTLWQGGVFPAERNIRFRACEAVRDRRQIYGLSRERLR</sequence>
<dbReference type="Gene3D" id="3.20.20.80">
    <property type="entry name" value="Glycosidases"/>
    <property type="match status" value="1"/>
</dbReference>
<dbReference type="SUPFAM" id="SSF51445">
    <property type="entry name" value="(Trans)glycosidases"/>
    <property type="match status" value="1"/>
</dbReference>
<dbReference type="PANTHER" id="PTHR12631:SF10">
    <property type="entry name" value="BETA-XYLOSIDASE-LIKE PROTEIN-RELATED"/>
    <property type="match status" value="1"/>
</dbReference>